<dbReference type="AlphaFoldDB" id="A0A1H4CUF1"/>
<keyword evidence="1" id="KW-0472">Membrane</keyword>
<sequence length="220" mass="22971">MIKSAILGSAIALTFGVVANAASTATIDFTDRTVWPDGFATTSVFGSTVSLQPEARINSVQDYDGFAGETGGLAEVTDGFGIRDDELTAPSTPPEFITVNFDGPLFVTGFHFLDLYQSPTTDDLESAIVTFDDGGVIELFAVQDNEGAAGNGGYAFHAIDRRLVSSLTFTVGAGNDGFGKSDYAVAGIDVEPVPLPAAAWMLLTGLAGAGYIVRRRRAIA</sequence>
<feature type="signal peptide" evidence="2">
    <location>
        <begin position="1"/>
        <end position="21"/>
    </location>
</feature>
<reference evidence="3 4" key="1">
    <citation type="submission" date="2016-10" db="EMBL/GenBank/DDBJ databases">
        <authorList>
            <person name="de Groot N.N."/>
        </authorList>
    </citation>
    <scope>NUCLEOTIDE SEQUENCE [LARGE SCALE GENOMIC DNA]</scope>
    <source>
        <strain evidence="3 4">DSM 15345</strain>
    </source>
</reference>
<dbReference type="InterPro" id="IPR022472">
    <property type="entry name" value="VPLPA-CTERM"/>
</dbReference>
<evidence type="ECO:0000313" key="4">
    <source>
        <dbReference type="Proteomes" id="UP000198703"/>
    </source>
</evidence>
<proteinExistence type="predicted"/>
<evidence type="ECO:0000256" key="1">
    <source>
        <dbReference type="SAM" id="Phobius"/>
    </source>
</evidence>
<evidence type="ECO:0000313" key="3">
    <source>
        <dbReference type="EMBL" id="SEA63958.1"/>
    </source>
</evidence>
<keyword evidence="1" id="KW-1133">Transmembrane helix</keyword>
<keyword evidence="1" id="KW-0812">Transmembrane</keyword>
<accession>A0A1H4CUF1</accession>
<feature type="chain" id="PRO_5011633465" evidence="2">
    <location>
        <begin position="22"/>
        <end position="220"/>
    </location>
</feature>
<protein>
    <submittedName>
        <fullName evidence="3">VPLPA-CTERM protein sorting domain-containing protein</fullName>
    </submittedName>
</protein>
<keyword evidence="4" id="KW-1185">Reference proteome</keyword>
<evidence type="ECO:0000256" key="2">
    <source>
        <dbReference type="SAM" id="SignalP"/>
    </source>
</evidence>
<dbReference type="Proteomes" id="UP000198703">
    <property type="component" value="Unassembled WGS sequence"/>
</dbReference>
<organism evidence="3 4">
    <name type="scientific">Rubrimonas cliftonensis</name>
    <dbReference type="NCBI Taxonomy" id="89524"/>
    <lineage>
        <taxon>Bacteria</taxon>
        <taxon>Pseudomonadati</taxon>
        <taxon>Pseudomonadota</taxon>
        <taxon>Alphaproteobacteria</taxon>
        <taxon>Rhodobacterales</taxon>
        <taxon>Paracoccaceae</taxon>
        <taxon>Rubrimonas</taxon>
    </lineage>
</organism>
<dbReference type="RefSeq" id="WP_175478898.1">
    <property type="nucleotide sequence ID" value="NZ_FNQM01000008.1"/>
</dbReference>
<dbReference type="NCBIfam" id="TIGR03370">
    <property type="entry name" value="VPLPA-CTERM"/>
    <property type="match status" value="1"/>
</dbReference>
<keyword evidence="2" id="KW-0732">Signal</keyword>
<dbReference type="EMBL" id="FNQM01000008">
    <property type="protein sequence ID" value="SEA63958.1"/>
    <property type="molecule type" value="Genomic_DNA"/>
</dbReference>
<gene>
    <name evidence="3" type="ORF">SAMN05444370_10840</name>
</gene>
<feature type="transmembrane region" description="Helical" evidence="1">
    <location>
        <begin position="193"/>
        <end position="213"/>
    </location>
</feature>
<name>A0A1H4CUF1_9RHOB</name>